<comment type="caution">
    <text evidence="5">The sequence shown here is derived from an EMBL/GenBank/DDBJ whole genome shotgun (WGS) entry which is preliminary data.</text>
</comment>
<accession>A0A9N8VQ83</accession>
<dbReference type="InterPro" id="IPR016050">
    <property type="entry name" value="Proteasome_bsu_CS"/>
</dbReference>
<organism evidence="5 6">
    <name type="scientific">Paraglomus brasilianum</name>
    <dbReference type="NCBI Taxonomy" id="144538"/>
    <lineage>
        <taxon>Eukaryota</taxon>
        <taxon>Fungi</taxon>
        <taxon>Fungi incertae sedis</taxon>
        <taxon>Mucoromycota</taxon>
        <taxon>Glomeromycotina</taxon>
        <taxon>Glomeromycetes</taxon>
        <taxon>Paraglomerales</taxon>
        <taxon>Paraglomeraceae</taxon>
        <taxon>Paraglomus</taxon>
    </lineage>
</organism>
<dbReference type="Proteomes" id="UP000789739">
    <property type="component" value="Unassembled WGS sequence"/>
</dbReference>
<keyword evidence="6" id="KW-1185">Reference proteome</keyword>
<evidence type="ECO:0000313" key="6">
    <source>
        <dbReference type="Proteomes" id="UP000789739"/>
    </source>
</evidence>
<dbReference type="GO" id="GO:0019774">
    <property type="term" value="C:proteasome core complex, beta-subunit complex"/>
    <property type="evidence" value="ECO:0007669"/>
    <property type="project" value="UniProtKB-UniRule"/>
</dbReference>
<dbReference type="PANTHER" id="PTHR32194:SF6">
    <property type="entry name" value="PROTEASOME SUBUNIT BETA"/>
    <property type="match status" value="1"/>
</dbReference>
<dbReference type="CDD" id="cd03760">
    <property type="entry name" value="proteasome_beta_type_4"/>
    <property type="match status" value="1"/>
</dbReference>
<dbReference type="InterPro" id="IPR001353">
    <property type="entry name" value="Proteasome_sua/b"/>
</dbReference>
<sequence>MDRFSGNFDRFSDLFNPYDSNPTNANHAIGDFTKCTRKPLVMGSTVLGLEYQDGVMIAADTLGSWGQLARYRNESRIYPVGNFTVLGAAGDMSDFQHTKHMLDSLMIKEYYTNDDHVLSTPHIYEYLSRVLYHRRSKLDPLWNTYVVGGYNNGERFLGYVDLLGTTYQSSIVATGLGAYFAQPILRNAVEGREGILTEAEAIEILNTCMKILFYRECKTLNRIQRAKVTADGVEISEPYALPTEWSFGEGIRGFGTQTQ</sequence>
<comment type="subcellular location">
    <subcellularLocation>
        <location evidence="4">Cytoplasm</location>
    </subcellularLocation>
    <subcellularLocation>
        <location evidence="4">Nucleus</location>
    </subcellularLocation>
</comment>
<dbReference type="EMBL" id="CAJVPI010000035">
    <property type="protein sequence ID" value="CAG8462688.1"/>
    <property type="molecule type" value="Genomic_DNA"/>
</dbReference>
<keyword evidence="3 4" id="KW-0539">Nucleus</keyword>
<reference evidence="5" key="1">
    <citation type="submission" date="2021-06" db="EMBL/GenBank/DDBJ databases">
        <authorList>
            <person name="Kallberg Y."/>
            <person name="Tangrot J."/>
            <person name="Rosling A."/>
        </authorList>
    </citation>
    <scope>NUCLEOTIDE SEQUENCE</scope>
    <source>
        <strain evidence="5">BR232B</strain>
    </source>
</reference>
<dbReference type="PROSITE" id="PS51476">
    <property type="entry name" value="PROTEASOME_BETA_2"/>
    <property type="match status" value="1"/>
</dbReference>
<keyword evidence="2 4" id="KW-0647">Proteasome</keyword>
<comment type="function">
    <text evidence="4">Non-catalytic component of the proteasome.</text>
</comment>
<evidence type="ECO:0000313" key="5">
    <source>
        <dbReference type="EMBL" id="CAG8462688.1"/>
    </source>
</evidence>
<comment type="similarity">
    <text evidence="4">Belongs to the peptidase T1B family.</text>
</comment>
<protein>
    <recommendedName>
        <fullName evidence="4">Proteasome subunit beta</fullName>
    </recommendedName>
</protein>
<dbReference type="InterPro" id="IPR016295">
    <property type="entry name" value="Proteasome_beta4"/>
</dbReference>
<evidence type="ECO:0000256" key="3">
    <source>
        <dbReference type="ARBA" id="ARBA00023242"/>
    </source>
</evidence>
<dbReference type="Pfam" id="PF00227">
    <property type="entry name" value="Proteasome"/>
    <property type="match status" value="1"/>
</dbReference>
<name>A0A9N8VQ83_9GLOM</name>
<dbReference type="GO" id="GO:0005737">
    <property type="term" value="C:cytoplasm"/>
    <property type="evidence" value="ECO:0007669"/>
    <property type="project" value="UniProtKB-SubCell"/>
</dbReference>
<dbReference type="PROSITE" id="PS00854">
    <property type="entry name" value="PROTEASOME_BETA_1"/>
    <property type="match status" value="1"/>
</dbReference>
<dbReference type="PANTHER" id="PTHR32194">
    <property type="entry name" value="METALLOPROTEASE TLDD"/>
    <property type="match status" value="1"/>
</dbReference>
<evidence type="ECO:0000256" key="2">
    <source>
        <dbReference type="ARBA" id="ARBA00022942"/>
    </source>
</evidence>
<dbReference type="InterPro" id="IPR023333">
    <property type="entry name" value="Proteasome_suB-type"/>
</dbReference>
<dbReference type="Gene3D" id="3.60.20.10">
    <property type="entry name" value="Glutamine Phosphoribosylpyrophosphate, subunit 1, domain 1"/>
    <property type="match status" value="1"/>
</dbReference>
<gene>
    <name evidence="5" type="ORF">PBRASI_LOCUS669</name>
</gene>
<dbReference type="InterPro" id="IPR029055">
    <property type="entry name" value="Ntn_hydrolases_N"/>
</dbReference>
<dbReference type="GO" id="GO:0005634">
    <property type="term" value="C:nucleus"/>
    <property type="evidence" value="ECO:0007669"/>
    <property type="project" value="UniProtKB-SubCell"/>
</dbReference>
<dbReference type="SUPFAM" id="SSF56235">
    <property type="entry name" value="N-terminal nucleophile aminohydrolases (Ntn hydrolases)"/>
    <property type="match status" value="1"/>
</dbReference>
<proteinExistence type="inferred from homology"/>
<dbReference type="AlphaFoldDB" id="A0A9N8VQ83"/>
<dbReference type="PIRSF" id="PIRSF001213">
    <property type="entry name" value="Psome_endopept_beta"/>
    <property type="match status" value="1"/>
</dbReference>
<keyword evidence="1 4" id="KW-0963">Cytoplasm</keyword>
<evidence type="ECO:0000256" key="1">
    <source>
        <dbReference type="ARBA" id="ARBA00022490"/>
    </source>
</evidence>
<dbReference type="OrthoDB" id="10248542at2759"/>
<evidence type="ECO:0000256" key="4">
    <source>
        <dbReference type="PIRNR" id="PIRNR001213"/>
    </source>
</evidence>
<dbReference type="GO" id="GO:0051603">
    <property type="term" value="P:proteolysis involved in protein catabolic process"/>
    <property type="evidence" value="ECO:0007669"/>
    <property type="project" value="InterPro"/>
</dbReference>